<name>A0A167WCG8_9HYPO</name>
<accession>A0A167WCG8</accession>
<dbReference type="InterPro" id="IPR027417">
    <property type="entry name" value="P-loop_NTPase"/>
</dbReference>
<dbReference type="GO" id="GO:0005737">
    <property type="term" value="C:cytoplasm"/>
    <property type="evidence" value="ECO:0007669"/>
    <property type="project" value="EnsemblFungi"/>
</dbReference>
<evidence type="ECO:0000256" key="2">
    <source>
        <dbReference type="ARBA" id="ARBA00022517"/>
    </source>
</evidence>
<keyword evidence="4" id="KW-0342">GTP-binding</keyword>
<dbReference type="OrthoDB" id="415015at2759"/>
<feature type="region of interest" description="Disordered" evidence="7">
    <location>
        <begin position="480"/>
        <end position="499"/>
    </location>
</feature>
<dbReference type="GO" id="GO:0006364">
    <property type="term" value="P:rRNA processing"/>
    <property type="evidence" value="ECO:0007669"/>
    <property type="project" value="EnsemblFungi"/>
</dbReference>
<evidence type="ECO:0000256" key="1">
    <source>
        <dbReference type="ARBA" id="ARBA00004604"/>
    </source>
</evidence>
<dbReference type="GO" id="GO:0030687">
    <property type="term" value="C:preribosome, large subunit precursor"/>
    <property type="evidence" value="ECO:0007669"/>
    <property type="project" value="EnsemblFungi"/>
</dbReference>
<comment type="function">
    <text evidence="6">Involved in the biogenesis of the 60S ribosomal subunit.</text>
</comment>
<evidence type="ECO:0000256" key="5">
    <source>
        <dbReference type="ARBA" id="ARBA00023242"/>
    </source>
</evidence>
<feature type="compositionally biased region" description="Acidic residues" evidence="7">
    <location>
        <begin position="484"/>
        <end position="499"/>
    </location>
</feature>
<dbReference type="Gene3D" id="3.40.50.300">
    <property type="entry name" value="P-loop containing nucleotide triphosphate hydrolases"/>
    <property type="match status" value="1"/>
</dbReference>
<dbReference type="GO" id="GO:0005730">
    <property type="term" value="C:nucleolus"/>
    <property type="evidence" value="ECO:0007669"/>
    <property type="project" value="UniProtKB-SubCell"/>
</dbReference>
<dbReference type="InterPro" id="IPR010674">
    <property type="entry name" value="NOG1_Rossman_fold_dom"/>
</dbReference>
<dbReference type="EMBL" id="AZHD01000005">
    <property type="protein sequence ID" value="OAA63611.1"/>
    <property type="molecule type" value="Genomic_DNA"/>
</dbReference>
<comment type="subcellular location">
    <subcellularLocation>
        <location evidence="1 6">Nucleus</location>
        <location evidence="1 6">Nucleolus</location>
    </subcellularLocation>
</comment>
<dbReference type="InterPro" id="IPR041623">
    <property type="entry name" value="NOG1_N"/>
</dbReference>
<evidence type="ECO:0000313" key="9">
    <source>
        <dbReference type="EMBL" id="OAA63611.1"/>
    </source>
</evidence>
<protein>
    <recommendedName>
        <fullName evidence="6">Nucleolar GTP-binding protein 1</fullName>
    </recommendedName>
</protein>
<dbReference type="GO" id="GO:0005525">
    <property type="term" value="F:GTP binding"/>
    <property type="evidence" value="ECO:0007669"/>
    <property type="project" value="UniProtKB-KW"/>
</dbReference>
<reference evidence="9 10" key="1">
    <citation type="journal article" date="2016" name="Genome Biol. Evol.">
        <title>Divergent and convergent evolution of fungal pathogenicity.</title>
        <authorList>
            <person name="Shang Y."/>
            <person name="Xiao G."/>
            <person name="Zheng P."/>
            <person name="Cen K."/>
            <person name="Zhan S."/>
            <person name="Wang C."/>
        </authorList>
    </citation>
    <scope>NUCLEOTIDE SEQUENCE [LARGE SCALE GENOMIC DNA]</scope>
    <source>
        <strain evidence="9 10">RCEF 264</strain>
    </source>
</reference>
<dbReference type="PIRSF" id="PIRSF038919">
    <property type="entry name" value="NOG1"/>
    <property type="match status" value="1"/>
</dbReference>
<dbReference type="PANTHER" id="PTHR45759">
    <property type="entry name" value="NUCLEOLAR GTP-BINDING PROTEIN 1"/>
    <property type="match status" value="1"/>
</dbReference>
<comment type="similarity">
    <text evidence="6">Belongs to the TRAFAC class OBG-HflX-like GTPase superfamily. OBG GTPase family. NOG subfamily.</text>
</comment>
<evidence type="ECO:0000256" key="6">
    <source>
        <dbReference type="PIRNR" id="PIRNR038919"/>
    </source>
</evidence>
<keyword evidence="3" id="KW-0547">Nucleotide-binding</keyword>
<dbReference type="STRING" id="1081102.A0A167WCG8"/>
<keyword evidence="10" id="KW-1185">Reference proteome</keyword>
<dbReference type="Pfam" id="PF08155">
    <property type="entry name" value="NOGCT"/>
    <property type="match status" value="1"/>
</dbReference>
<comment type="caution">
    <text evidence="9">The sequence shown here is derived from an EMBL/GenBank/DDBJ whole genome shotgun (WGS) entry which is preliminary data.</text>
</comment>
<evidence type="ECO:0000313" key="10">
    <source>
        <dbReference type="Proteomes" id="UP000076874"/>
    </source>
</evidence>
<dbReference type="Pfam" id="PF17835">
    <property type="entry name" value="NOG1_N"/>
    <property type="match status" value="1"/>
</dbReference>
<evidence type="ECO:0000256" key="3">
    <source>
        <dbReference type="ARBA" id="ARBA00022741"/>
    </source>
</evidence>
<sequence length="645" mass="71354">MKTSWKDIPPVPSEKEFVDIVLSSTQRRLPTQIRAGFQISRIRAFYTRKVKFTAEGFSEKLTSILTTFPRLADLHPFYSSLFNVLYDADHYKIALSHLSGARNTIETIARDYVRLIKYAQSLYQAKALKRAALGRMSTVLRRLKDSLAYLEEVRQHIGRLPSIDPTTRTLLVFGLPNTGKSSFVRSVSRTDTPVDSYAFTTKSLFCGHFDYDYLRFQVIDTPGVVDKPLEDMTTIEMQSISALAHLNCAVLFFLDPSEQCGYPLEAQCALFRSLAPIFAQRAVYLVSNKSDLVTLQDLAPEARAQIDGLAAASHVVDTLEASCQTGDGLHQVKETVCRRLIADRVAKKLGAVSASADKAGTRGEALLRRIHVARPMGSGTGASVDDEAAPLRETFVPAAAKDRMKPARLERDLEAEHGGPGVYNFDMHRDYTGIDPAHKHDRMPEVYNGQNVLDFYSPDIEQKMAELEAEEAKLIAEGYYDTPSEGEDGDGGNEDDVDGGMDFGDEDDILAKAERIREKLALIRNDSKLRKRSLKNNAFIPRSALSRAADRKNAAAAAASARNSRAGSMVVDQEDTTMDVDDDEQAVGARAATARRAVKTAQLKRLGQKTMNRNARQGEADRHIAPSLIKHLVAGKRGIGKTNRR</sequence>
<evidence type="ECO:0000256" key="4">
    <source>
        <dbReference type="ARBA" id="ARBA00023134"/>
    </source>
</evidence>
<dbReference type="GO" id="GO:0000054">
    <property type="term" value="P:ribosomal subunit export from nucleus"/>
    <property type="evidence" value="ECO:0007669"/>
    <property type="project" value="EnsemblFungi"/>
</dbReference>
<dbReference type="PROSITE" id="PS51710">
    <property type="entry name" value="G_OBG"/>
    <property type="match status" value="1"/>
</dbReference>
<gene>
    <name evidence="9" type="ORF">SPI_03774</name>
</gene>
<keyword evidence="5 6" id="KW-0539">Nucleus</keyword>
<keyword evidence="2 6" id="KW-0690">Ribosome biogenesis</keyword>
<dbReference type="GO" id="GO:1902626">
    <property type="term" value="P:assembly of large subunit precursor of preribosome"/>
    <property type="evidence" value="ECO:0007669"/>
    <property type="project" value="EnsemblFungi"/>
</dbReference>
<dbReference type="SUPFAM" id="SSF52540">
    <property type="entry name" value="P-loop containing nucleoside triphosphate hydrolases"/>
    <property type="match status" value="1"/>
</dbReference>
<proteinExistence type="inferred from homology"/>
<evidence type="ECO:0000259" key="8">
    <source>
        <dbReference type="PROSITE" id="PS51710"/>
    </source>
</evidence>
<dbReference type="AlphaFoldDB" id="A0A167WCG8"/>
<dbReference type="CDD" id="cd01897">
    <property type="entry name" value="NOG"/>
    <property type="match status" value="1"/>
</dbReference>
<evidence type="ECO:0000256" key="7">
    <source>
        <dbReference type="SAM" id="MobiDB-lite"/>
    </source>
</evidence>
<dbReference type="InterPro" id="IPR012973">
    <property type="entry name" value="NOG_C"/>
</dbReference>
<dbReference type="Pfam" id="PF06858">
    <property type="entry name" value="NOG1"/>
    <property type="match status" value="1"/>
</dbReference>
<feature type="domain" description="OBG-type G" evidence="8">
    <location>
        <begin position="168"/>
        <end position="341"/>
    </location>
</feature>
<dbReference type="InterPro" id="IPR031167">
    <property type="entry name" value="G_OBG"/>
</dbReference>
<organism evidence="9 10">
    <name type="scientific">Niveomyces insectorum RCEF 264</name>
    <dbReference type="NCBI Taxonomy" id="1081102"/>
    <lineage>
        <taxon>Eukaryota</taxon>
        <taxon>Fungi</taxon>
        <taxon>Dikarya</taxon>
        <taxon>Ascomycota</taxon>
        <taxon>Pezizomycotina</taxon>
        <taxon>Sordariomycetes</taxon>
        <taxon>Hypocreomycetidae</taxon>
        <taxon>Hypocreales</taxon>
        <taxon>Cordycipitaceae</taxon>
        <taxon>Niveomyces</taxon>
    </lineage>
</organism>
<dbReference type="InterPro" id="IPR024926">
    <property type="entry name" value="NOG1"/>
</dbReference>
<dbReference type="Proteomes" id="UP000076874">
    <property type="component" value="Unassembled WGS sequence"/>
</dbReference>
<dbReference type="Gene3D" id="1.20.120.1190">
    <property type="match status" value="1"/>
</dbReference>